<feature type="transmembrane region" description="Helical" evidence="1">
    <location>
        <begin position="71"/>
        <end position="89"/>
    </location>
</feature>
<sequence length="92" mass="10128">MKKLVKIIKENHLIIDVLNVLLGLVLIVTVVLFCMFPGNKIVIGLMILLSGFMNIGNGIKRYQSKRTRGTGMALMTVGACILIIGIYILNLL</sequence>
<reference evidence="2 3" key="1">
    <citation type="submission" date="2019-08" db="EMBL/GenBank/DDBJ databases">
        <title>In-depth cultivation of the pig gut microbiome towards novel bacterial diversity and tailored functional studies.</title>
        <authorList>
            <person name="Wylensek D."/>
            <person name="Hitch T.C.A."/>
            <person name="Clavel T."/>
        </authorList>
    </citation>
    <scope>NUCLEOTIDE SEQUENCE [LARGE SCALE GENOMIC DNA]</scope>
    <source>
        <strain evidence="2 3">WCA-693-APC-MOT-I</strain>
    </source>
</reference>
<keyword evidence="1" id="KW-0472">Membrane</keyword>
<comment type="caution">
    <text evidence="2">The sequence shown here is derived from an EMBL/GenBank/DDBJ whole genome shotgun (WGS) entry which is preliminary data.</text>
</comment>
<dbReference type="Pfam" id="PF20342">
    <property type="entry name" value="DUF6637"/>
    <property type="match status" value="1"/>
</dbReference>
<dbReference type="RefSeq" id="WP_154519257.1">
    <property type="nucleotide sequence ID" value="NZ_VUMT01000010.1"/>
</dbReference>
<protein>
    <submittedName>
        <fullName evidence="2">Uncharacterized protein</fullName>
    </submittedName>
</protein>
<keyword evidence="1" id="KW-1133">Transmembrane helix</keyword>
<feature type="transmembrane region" description="Helical" evidence="1">
    <location>
        <begin position="12"/>
        <end position="35"/>
    </location>
</feature>
<keyword evidence="1" id="KW-0812">Transmembrane</keyword>
<organism evidence="2 3">
    <name type="scientific">Velocimicrobium porci</name>
    <dbReference type="NCBI Taxonomy" id="2606634"/>
    <lineage>
        <taxon>Bacteria</taxon>
        <taxon>Bacillati</taxon>
        <taxon>Bacillota</taxon>
        <taxon>Clostridia</taxon>
        <taxon>Lachnospirales</taxon>
        <taxon>Lachnospiraceae</taxon>
        <taxon>Velocimicrobium</taxon>
    </lineage>
</organism>
<gene>
    <name evidence="2" type="ORF">FYJ58_08155</name>
</gene>
<dbReference type="Proteomes" id="UP000482209">
    <property type="component" value="Unassembled WGS sequence"/>
</dbReference>
<keyword evidence="3" id="KW-1185">Reference proteome</keyword>
<dbReference type="AlphaFoldDB" id="A0A6L5Y089"/>
<feature type="transmembrane region" description="Helical" evidence="1">
    <location>
        <begin position="41"/>
        <end position="59"/>
    </location>
</feature>
<proteinExistence type="predicted"/>
<evidence type="ECO:0000256" key="1">
    <source>
        <dbReference type="SAM" id="Phobius"/>
    </source>
</evidence>
<evidence type="ECO:0000313" key="2">
    <source>
        <dbReference type="EMBL" id="MSS63848.1"/>
    </source>
</evidence>
<name>A0A6L5Y089_9FIRM</name>
<accession>A0A6L5Y089</accession>
<evidence type="ECO:0000313" key="3">
    <source>
        <dbReference type="Proteomes" id="UP000482209"/>
    </source>
</evidence>
<dbReference type="EMBL" id="VUMT01000010">
    <property type="protein sequence ID" value="MSS63848.1"/>
    <property type="molecule type" value="Genomic_DNA"/>
</dbReference>
<dbReference type="InterPro" id="IPR046577">
    <property type="entry name" value="DUF6637"/>
</dbReference>